<proteinExistence type="predicted"/>
<gene>
    <name evidence="3" type="ORF">ACFPOU_09865</name>
</gene>
<dbReference type="PROSITE" id="PS50110">
    <property type="entry name" value="RESPONSE_REGULATORY"/>
    <property type="match status" value="1"/>
</dbReference>
<evidence type="ECO:0000313" key="3">
    <source>
        <dbReference type="EMBL" id="MFC5511428.1"/>
    </source>
</evidence>
<dbReference type="SUPFAM" id="SSF52172">
    <property type="entry name" value="CheY-like"/>
    <property type="match status" value="1"/>
</dbReference>
<keyword evidence="4" id="KW-1185">Reference proteome</keyword>
<evidence type="ECO:0000256" key="1">
    <source>
        <dbReference type="PROSITE-ProRule" id="PRU00169"/>
    </source>
</evidence>
<protein>
    <submittedName>
        <fullName evidence="3">Response regulator</fullName>
    </submittedName>
</protein>
<evidence type="ECO:0000259" key="2">
    <source>
        <dbReference type="PROSITE" id="PS50110"/>
    </source>
</evidence>
<dbReference type="Proteomes" id="UP001596031">
    <property type="component" value="Unassembled WGS sequence"/>
</dbReference>
<comment type="caution">
    <text evidence="3">The sequence shown here is derived from an EMBL/GenBank/DDBJ whole genome shotgun (WGS) entry which is preliminary data.</text>
</comment>
<reference evidence="4" key="1">
    <citation type="journal article" date="2019" name="Int. J. Syst. Evol. Microbiol.">
        <title>The Global Catalogue of Microorganisms (GCM) 10K type strain sequencing project: providing services to taxonomists for standard genome sequencing and annotation.</title>
        <authorList>
            <consortium name="The Broad Institute Genomics Platform"/>
            <consortium name="The Broad Institute Genome Sequencing Center for Infectious Disease"/>
            <person name="Wu L."/>
            <person name="Ma J."/>
        </authorList>
    </citation>
    <scope>NUCLEOTIDE SEQUENCE [LARGE SCALE GENOMIC DNA]</scope>
    <source>
        <strain evidence="4">CCUG 38813</strain>
    </source>
</reference>
<dbReference type="Gene3D" id="3.40.50.2300">
    <property type="match status" value="1"/>
</dbReference>
<dbReference type="EMBL" id="JBHSMS010000034">
    <property type="protein sequence ID" value="MFC5511428.1"/>
    <property type="molecule type" value="Genomic_DNA"/>
</dbReference>
<evidence type="ECO:0000313" key="4">
    <source>
        <dbReference type="Proteomes" id="UP001596031"/>
    </source>
</evidence>
<dbReference type="RefSeq" id="WP_379720041.1">
    <property type="nucleotide sequence ID" value="NZ_JBHSMS010000034.1"/>
</dbReference>
<sequence length="271" mass="28572">MHAHKIPTAVRLLGFATADAARMAALLGSAPPAGPSYLCLHEDSLQEPDIVLADGTNPAALAWLDNMRCAPPALVIGGPAHGGYEHLPAPPEPALLYESLIRLLAERRRALALLSARGEPLLAERRRRPRLGPDAGCAAERQPPREGKVLIVDKGGAFRDHLAGLVGPRRLAIAWTDSAPMAVRLCDETPVAVAMINTAAPGIDPYDLSRTIKAQAGAGRTAVVLLVGRTFAYDGELARGAGVRGLLDKPVGDRSLVCMLQRLTSLAELPA</sequence>
<dbReference type="InterPro" id="IPR011006">
    <property type="entry name" value="CheY-like_superfamily"/>
</dbReference>
<comment type="caution">
    <text evidence="1">Lacks conserved residue(s) required for the propagation of feature annotation.</text>
</comment>
<name>A0ABW0PGI7_9BURK</name>
<dbReference type="InterPro" id="IPR001789">
    <property type="entry name" value="Sig_transdc_resp-reg_receiver"/>
</dbReference>
<accession>A0ABW0PGI7</accession>
<organism evidence="3 4">
    <name type="scientific">Massilia jejuensis</name>
    <dbReference type="NCBI Taxonomy" id="648894"/>
    <lineage>
        <taxon>Bacteria</taxon>
        <taxon>Pseudomonadati</taxon>
        <taxon>Pseudomonadota</taxon>
        <taxon>Betaproteobacteria</taxon>
        <taxon>Burkholderiales</taxon>
        <taxon>Oxalobacteraceae</taxon>
        <taxon>Telluria group</taxon>
        <taxon>Massilia</taxon>
    </lineage>
</organism>
<feature type="domain" description="Response regulatory" evidence="2">
    <location>
        <begin position="148"/>
        <end position="264"/>
    </location>
</feature>